<sequence length="235" mass="25751">MRNSPDNEYVSGWDSGHFPGTVRQTGAQRVAAAIRRLIFEGKLRAGDRVRQEEIADRLGVSRLPVREAIVALDREGWLRAEAHRGAYVTGLDENTVHDHYEILGLVYGLAARRAAERGTPEDLADIRGLAEALGAITDADEFWMANRRFVTRLIGAAHSHRLTAVGGLLTGTIIPGNFFVEIPETLDGQKRATHRVVAAIEAGDGERAERQIVESFRRAGNSAVRLLRDRGVLGG</sequence>
<dbReference type="InterPro" id="IPR011711">
    <property type="entry name" value="GntR_C"/>
</dbReference>
<evidence type="ECO:0000256" key="2">
    <source>
        <dbReference type="ARBA" id="ARBA00023125"/>
    </source>
</evidence>
<dbReference type="PANTHER" id="PTHR43537">
    <property type="entry name" value="TRANSCRIPTIONAL REGULATOR, GNTR FAMILY"/>
    <property type="match status" value="1"/>
</dbReference>
<keyword evidence="6" id="KW-1185">Reference proteome</keyword>
<dbReference type="GO" id="GO:0003700">
    <property type="term" value="F:DNA-binding transcription factor activity"/>
    <property type="evidence" value="ECO:0007669"/>
    <property type="project" value="InterPro"/>
</dbReference>
<evidence type="ECO:0000256" key="3">
    <source>
        <dbReference type="ARBA" id="ARBA00023163"/>
    </source>
</evidence>
<evidence type="ECO:0000259" key="4">
    <source>
        <dbReference type="PROSITE" id="PS50949"/>
    </source>
</evidence>
<dbReference type="SMART" id="SM00895">
    <property type="entry name" value="FCD"/>
    <property type="match status" value="1"/>
</dbReference>
<dbReference type="Gene3D" id="1.20.120.530">
    <property type="entry name" value="GntR ligand-binding domain-like"/>
    <property type="match status" value="1"/>
</dbReference>
<dbReference type="SUPFAM" id="SSF48008">
    <property type="entry name" value="GntR ligand-binding domain-like"/>
    <property type="match status" value="1"/>
</dbReference>
<evidence type="ECO:0000256" key="1">
    <source>
        <dbReference type="ARBA" id="ARBA00023015"/>
    </source>
</evidence>
<feature type="domain" description="HTH gntR-type" evidence="4">
    <location>
        <begin position="24"/>
        <end position="91"/>
    </location>
</feature>
<dbReference type="Gene3D" id="1.10.10.10">
    <property type="entry name" value="Winged helix-like DNA-binding domain superfamily/Winged helix DNA-binding domain"/>
    <property type="match status" value="1"/>
</dbReference>
<dbReference type="PROSITE" id="PS50949">
    <property type="entry name" value="HTH_GNTR"/>
    <property type="match status" value="1"/>
</dbReference>
<dbReference type="InterPro" id="IPR036390">
    <property type="entry name" value="WH_DNA-bd_sf"/>
</dbReference>
<keyword evidence="3" id="KW-0804">Transcription</keyword>
<dbReference type="Pfam" id="PF00392">
    <property type="entry name" value="GntR"/>
    <property type="match status" value="1"/>
</dbReference>
<reference evidence="5 6" key="1">
    <citation type="submission" date="2016-11" db="EMBL/GenBank/DDBJ databases">
        <authorList>
            <person name="Jaros S."/>
            <person name="Januszkiewicz K."/>
            <person name="Wedrychowicz H."/>
        </authorList>
    </citation>
    <scope>NUCLEOTIDE SEQUENCE [LARGE SCALE GENOMIC DNA]</scope>
    <source>
        <strain evidence="5 6">DSM 46144</strain>
    </source>
</reference>
<dbReference type="PANTHER" id="PTHR43537:SF5">
    <property type="entry name" value="UXU OPERON TRANSCRIPTIONAL REGULATOR"/>
    <property type="match status" value="1"/>
</dbReference>
<gene>
    <name evidence="5" type="ORF">SAMN05443668_107376</name>
</gene>
<proteinExistence type="predicted"/>
<organism evidence="5 6">
    <name type="scientific">Cryptosporangium aurantiacum</name>
    <dbReference type="NCBI Taxonomy" id="134849"/>
    <lineage>
        <taxon>Bacteria</taxon>
        <taxon>Bacillati</taxon>
        <taxon>Actinomycetota</taxon>
        <taxon>Actinomycetes</taxon>
        <taxon>Cryptosporangiales</taxon>
        <taxon>Cryptosporangiaceae</taxon>
        <taxon>Cryptosporangium</taxon>
    </lineage>
</organism>
<protein>
    <submittedName>
        <fullName evidence="5">Transcriptional regulator, GntR family</fullName>
    </submittedName>
</protein>
<dbReference type="RefSeq" id="WP_178379969.1">
    <property type="nucleotide sequence ID" value="NZ_FRCS01000007.1"/>
</dbReference>
<keyword evidence="2" id="KW-0238">DNA-binding</keyword>
<accession>A0A1M7TYC9</accession>
<dbReference type="Pfam" id="PF07729">
    <property type="entry name" value="FCD"/>
    <property type="match status" value="1"/>
</dbReference>
<dbReference type="STRING" id="134849.SAMN05443668_107376"/>
<dbReference type="CDD" id="cd07377">
    <property type="entry name" value="WHTH_GntR"/>
    <property type="match status" value="1"/>
</dbReference>
<name>A0A1M7TYC9_9ACTN</name>
<dbReference type="GO" id="GO:0003677">
    <property type="term" value="F:DNA binding"/>
    <property type="evidence" value="ECO:0007669"/>
    <property type="project" value="UniProtKB-KW"/>
</dbReference>
<dbReference type="AlphaFoldDB" id="A0A1M7TYC9"/>
<dbReference type="Proteomes" id="UP000184440">
    <property type="component" value="Unassembled WGS sequence"/>
</dbReference>
<evidence type="ECO:0000313" key="5">
    <source>
        <dbReference type="EMBL" id="SHN75772.1"/>
    </source>
</evidence>
<evidence type="ECO:0000313" key="6">
    <source>
        <dbReference type="Proteomes" id="UP000184440"/>
    </source>
</evidence>
<dbReference type="EMBL" id="FRCS01000007">
    <property type="protein sequence ID" value="SHN75772.1"/>
    <property type="molecule type" value="Genomic_DNA"/>
</dbReference>
<dbReference type="InterPro" id="IPR008920">
    <property type="entry name" value="TF_FadR/GntR_C"/>
</dbReference>
<keyword evidence="1" id="KW-0805">Transcription regulation</keyword>
<dbReference type="InterPro" id="IPR036388">
    <property type="entry name" value="WH-like_DNA-bd_sf"/>
</dbReference>
<dbReference type="SUPFAM" id="SSF46785">
    <property type="entry name" value="Winged helix' DNA-binding domain"/>
    <property type="match status" value="1"/>
</dbReference>
<dbReference type="SMART" id="SM00345">
    <property type="entry name" value="HTH_GNTR"/>
    <property type="match status" value="1"/>
</dbReference>
<dbReference type="InterPro" id="IPR000524">
    <property type="entry name" value="Tscrpt_reg_HTH_GntR"/>
</dbReference>